<feature type="compositionally biased region" description="Low complexity" evidence="11">
    <location>
        <begin position="1275"/>
        <end position="1288"/>
    </location>
</feature>
<dbReference type="PROSITE" id="PS00018">
    <property type="entry name" value="EF_HAND_1"/>
    <property type="match status" value="2"/>
</dbReference>
<feature type="region of interest" description="Disordered" evidence="11">
    <location>
        <begin position="1040"/>
        <end position="1085"/>
    </location>
</feature>
<feature type="region of interest" description="Disordered" evidence="11">
    <location>
        <begin position="1220"/>
        <end position="1326"/>
    </location>
</feature>
<dbReference type="SUPFAM" id="SSF51206">
    <property type="entry name" value="cAMP-binding domain-like"/>
    <property type="match status" value="1"/>
</dbReference>
<dbReference type="PROSITE" id="PS50222">
    <property type="entry name" value="EF_HAND_2"/>
    <property type="match status" value="2"/>
</dbReference>
<comment type="subcellular location">
    <subcellularLocation>
        <location evidence="1">Membrane</location>
        <topology evidence="1">Multi-pass membrane protein</topology>
    </subcellularLocation>
</comment>
<feature type="transmembrane region" description="Helical" evidence="12">
    <location>
        <begin position="455"/>
        <end position="474"/>
    </location>
</feature>
<proteinExistence type="predicted"/>
<keyword evidence="5 12" id="KW-1133">Transmembrane helix</keyword>
<evidence type="ECO:0000256" key="7">
    <source>
        <dbReference type="ARBA" id="ARBA00023136"/>
    </source>
</evidence>
<keyword evidence="4" id="KW-0106">Calcium</keyword>
<feature type="compositionally biased region" description="Low complexity" evidence="11">
    <location>
        <begin position="189"/>
        <end position="202"/>
    </location>
</feature>
<dbReference type="InterPro" id="IPR018247">
    <property type="entry name" value="EF_Hand_1_Ca_BS"/>
</dbReference>
<dbReference type="CDD" id="cd00051">
    <property type="entry name" value="EFh"/>
    <property type="match status" value="1"/>
</dbReference>
<dbReference type="Gene3D" id="1.10.238.10">
    <property type="entry name" value="EF-hand"/>
    <property type="match status" value="1"/>
</dbReference>
<dbReference type="Pfam" id="PF13499">
    <property type="entry name" value="EF-hand_7"/>
    <property type="match status" value="1"/>
</dbReference>
<dbReference type="InterPro" id="IPR018490">
    <property type="entry name" value="cNMP-bd_dom_sf"/>
</dbReference>
<dbReference type="Gene3D" id="1.10.287.630">
    <property type="entry name" value="Helix hairpin bin"/>
    <property type="match status" value="1"/>
</dbReference>
<evidence type="ECO:0000313" key="15">
    <source>
        <dbReference type="EMBL" id="GMI28189.1"/>
    </source>
</evidence>
<evidence type="ECO:0000256" key="12">
    <source>
        <dbReference type="SAM" id="Phobius"/>
    </source>
</evidence>
<feature type="compositionally biased region" description="Polar residues" evidence="11">
    <location>
        <begin position="1054"/>
        <end position="1063"/>
    </location>
</feature>
<dbReference type="SUPFAM" id="SSF81324">
    <property type="entry name" value="Voltage-gated potassium channels"/>
    <property type="match status" value="1"/>
</dbReference>
<accession>A0ABQ6MKI3</accession>
<evidence type="ECO:0000256" key="6">
    <source>
        <dbReference type="ARBA" id="ARBA00023065"/>
    </source>
</evidence>
<keyword evidence="9" id="KW-0407">Ion channel</keyword>
<sequence>MSFRFPRRSSKPSAIDPSSDMVEVLKPGKAAMSPISKPLSRNLEAAPKVSSERKPSAALIPKFDIGGQGGVAVKSRLDDKIEADDSDDGGEHAGLPGAVGGGPQHSGEAGSSSSSSAGLRASAAFSDAGASASARVSEVHDIYGADGPPDIPAALSGALGGGPSRVVPLGVETADGVGSPPAGPGRDLTGAAPAAPGTGTMPSLLPQRSLGNKTASFFARKKNAPEGGRKRALSFRARKTIRDAFNLFDVDGSGSVSKDELGSVMETLFSRKISDEDLSKMVEEVDIDNDGEISFNEFLEKVQTMMNEEEREADEGQKDAKEGEEASSEGKAGQKIAKSKTDSHWKELGSLIKGFQEEDSKRMLTKPKHLFDRTKKIELEKQKLEMSKQHDQMVKHFNLRRMSVDSDQDDAMNAAAAAAAAVKAKRPFKEKVQTYLESFKEPMNPDSFFRRTWDILMMLLVIFQALYIPVSVAWQINLGEGWGLDYIVDTLFISDLFMSFNLAYRPHPQADLVTDRKLIAINYFKLWFWIDLVASVPFDKLAAAFQDQGSGEQGASSALGLLKGLRLPRLLRLLKIVRILKIIRMMNIRPELMWWIQYSRHANLFKLFWIIIVLIIFVHYVACIFQFIVGTNEPGENTWFQRTECDDVTNTDRQLRLEADSVAREHCLTFRDFYTALIPERFGFAPETLDQRLKDASERVLNATMDEMVAIINLYGNFCEKGEENCAEDSTDLDDCFLEEDPMQSCDQADFSMSYTTAYYNSMLLIMGESIGPGLTSEKWFATIVILTGSVVIASIYGSVSMYISNYTANTTAYQRKMELLYESMMHLQLPPNLKKRILMYYDHIWKEYRTLDGTISYFIPELSKQLSSEVYLYLRTNLILSVPFLRQCSPEVVRELVLRLKSEIFLPADYIIHKGAPGSEMFLISKGICEVTVPDTVKVTSPKAPAKARKRGMGRRRSSADILVGAVENFTDFINHRNQRLADEKADAAKPLEVEEGEEGGKGVPVPEQRKSYKGTQQDTAKLSMARLATFRITAKDMPGLSDLPGMKKMSGRKSSTQSLPSMQEDGSKREAEDGEGEKDERVQAGDFKSQIVKKEKVVKELLAGEYFGEICLVLQTARTCNVRAKTFCELNVLMSTDFNDVVVQFEDEKKILEEIIMEKYKDEASKWAMQKEEKKEFTVKDFEGLVNKSEKQHDASNHMLEALSLRMIKMEKMLRRASAGGDLGGGGGGGDGRKSARSSVQDRRRTAADLDGVIEHATGFTPQSSASYSPPKAGSRSASMMSSSAGDDSDDDSDNDDSAGKETRAERRRTGRMSIQELHGESQEKIRMAKQNQQVLIEKLNVIIREVREKSFINDFHIARLNMLSNQIHATYTQVESIDIKGNRVHGALVRTIKKDLEQIKERVQDMLQQADSMKVVRMRLEGQDEISFIFDKNAGPPPTTEEIMEQAKAQAEAEVELEDSKGVSELAPRPSIMGTMSSTTLGRGKGGGKRSL</sequence>
<dbReference type="SUPFAM" id="SSF47473">
    <property type="entry name" value="EF-hand"/>
    <property type="match status" value="1"/>
</dbReference>
<keyword evidence="10" id="KW-0175">Coiled coil</keyword>
<dbReference type="SMART" id="SM00054">
    <property type="entry name" value="EFh"/>
    <property type="match status" value="2"/>
</dbReference>
<keyword evidence="16" id="KW-1185">Reference proteome</keyword>
<organism evidence="15 16">
    <name type="scientific">Tetraparma gracilis</name>
    <dbReference type="NCBI Taxonomy" id="2962635"/>
    <lineage>
        <taxon>Eukaryota</taxon>
        <taxon>Sar</taxon>
        <taxon>Stramenopiles</taxon>
        <taxon>Ochrophyta</taxon>
        <taxon>Bolidophyceae</taxon>
        <taxon>Parmales</taxon>
        <taxon>Triparmaceae</taxon>
        <taxon>Tetraparma</taxon>
    </lineage>
</organism>
<protein>
    <recommendedName>
        <fullName evidence="17">Calmodulin</fullName>
    </recommendedName>
</protein>
<dbReference type="CDD" id="cd00038">
    <property type="entry name" value="CAP_ED"/>
    <property type="match status" value="2"/>
</dbReference>
<dbReference type="InterPro" id="IPR014710">
    <property type="entry name" value="RmlC-like_jellyroll"/>
</dbReference>
<evidence type="ECO:0008006" key="17">
    <source>
        <dbReference type="Google" id="ProtNLM"/>
    </source>
</evidence>
<feature type="region of interest" description="Disordered" evidence="11">
    <location>
        <begin position="307"/>
        <end position="342"/>
    </location>
</feature>
<feature type="domain" description="EF-hand" evidence="14">
    <location>
        <begin position="273"/>
        <end position="308"/>
    </location>
</feature>
<evidence type="ECO:0000256" key="3">
    <source>
        <dbReference type="ARBA" id="ARBA00022692"/>
    </source>
</evidence>
<dbReference type="Proteomes" id="UP001165060">
    <property type="component" value="Unassembled WGS sequence"/>
</dbReference>
<dbReference type="EMBL" id="BRYB01001541">
    <property type="protein sequence ID" value="GMI28189.1"/>
    <property type="molecule type" value="Genomic_DNA"/>
</dbReference>
<feature type="compositionally biased region" description="Gly residues" evidence="11">
    <location>
        <begin position="1223"/>
        <end position="1232"/>
    </location>
</feature>
<evidence type="ECO:0000256" key="1">
    <source>
        <dbReference type="ARBA" id="ARBA00004141"/>
    </source>
</evidence>
<keyword evidence="2" id="KW-0813">Transport</keyword>
<reference evidence="15 16" key="1">
    <citation type="journal article" date="2023" name="Commun. Biol.">
        <title>Genome analysis of Parmales, the sister group of diatoms, reveals the evolutionary specialization of diatoms from phago-mixotrophs to photoautotrophs.</title>
        <authorList>
            <person name="Ban H."/>
            <person name="Sato S."/>
            <person name="Yoshikawa S."/>
            <person name="Yamada K."/>
            <person name="Nakamura Y."/>
            <person name="Ichinomiya M."/>
            <person name="Sato N."/>
            <person name="Blanc-Mathieu R."/>
            <person name="Endo H."/>
            <person name="Kuwata A."/>
            <person name="Ogata H."/>
        </authorList>
    </citation>
    <scope>NUCLEOTIDE SEQUENCE [LARGE SCALE GENOMIC DNA]</scope>
</reference>
<gene>
    <name evidence="15" type="ORF">TeGR_g1415</name>
</gene>
<feature type="transmembrane region" description="Helical" evidence="12">
    <location>
        <begin position="607"/>
        <end position="629"/>
    </location>
</feature>
<feature type="compositionally biased region" description="Basic residues" evidence="11">
    <location>
        <begin position="1"/>
        <end position="10"/>
    </location>
</feature>
<dbReference type="InterPro" id="IPR005821">
    <property type="entry name" value="Ion_trans_dom"/>
</dbReference>
<keyword evidence="3 12" id="KW-0812">Transmembrane</keyword>
<dbReference type="Gene3D" id="2.60.120.10">
    <property type="entry name" value="Jelly Rolls"/>
    <property type="match status" value="2"/>
</dbReference>
<feature type="domain" description="EF-hand" evidence="14">
    <location>
        <begin position="236"/>
        <end position="271"/>
    </location>
</feature>
<feature type="domain" description="Cyclic nucleotide-binding" evidence="13">
    <location>
        <begin position="1084"/>
        <end position="1161"/>
    </location>
</feature>
<keyword evidence="6" id="KW-0406">Ion transport</keyword>
<dbReference type="PANTHER" id="PTHR45638:SF11">
    <property type="entry name" value="CYCLIC NUCLEOTIDE-GATED CATION CHANNEL SUBUNIT A"/>
    <property type="match status" value="1"/>
</dbReference>
<feature type="domain" description="Cyclic nucleotide-binding" evidence="13">
    <location>
        <begin position="885"/>
        <end position="933"/>
    </location>
</feature>
<feature type="region of interest" description="Disordered" evidence="11">
    <location>
        <begin position="1451"/>
        <end position="1495"/>
    </location>
</feature>
<dbReference type="InterPro" id="IPR002048">
    <property type="entry name" value="EF_hand_dom"/>
</dbReference>
<dbReference type="Gene3D" id="1.10.287.70">
    <property type="match status" value="1"/>
</dbReference>
<feature type="region of interest" description="Disordered" evidence="11">
    <location>
        <begin position="166"/>
        <end position="207"/>
    </location>
</feature>
<comment type="caution">
    <text evidence="15">The sequence shown here is derived from an EMBL/GenBank/DDBJ whole genome shotgun (WGS) entry which is preliminary data.</text>
</comment>
<feature type="region of interest" description="Disordered" evidence="11">
    <location>
        <begin position="1"/>
        <end position="124"/>
    </location>
</feature>
<dbReference type="InterPro" id="IPR011992">
    <property type="entry name" value="EF-hand-dom_pair"/>
</dbReference>
<evidence type="ECO:0000256" key="2">
    <source>
        <dbReference type="ARBA" id="ARBA00022448"/>
    </source>
</evidence>
<evidence type="ECO:0000259" key="13">
    <source>
        <dbReference type="PROSITE" id="PS50042"/>
    </source>
</evidence>
<dbReference type="PROSITE" id="PS00888">
    <property type="entry name" value="CNMP_BINDING_1"/>
    <property type="match status" value="1"/>
</dbReference>
<feature type="compositionally biased region" description="Low complexity" evidence="11">
    <location>
        <begin position="106"/>
        <end position="124"/>
    </location>
</feature>
<evidence type="ECO:0000256" key="4">
    <source>
        <dbReference type="ARBA" id="ARBA00022837"/>
    </source>
</evidence>
<dbReference type="InterPro" id="IPR018488">
    <property type="entry name" value="cNMP-bd_CS"/>
</dbReference>
<dbReference type="InterPro" id="IPR050866">
    <property type="entry name" value="CNG_cation_channel"/>
</dbReference>
<dbReference type="Pfam" id="PF00520">
    <property type="entry name" value="Ion_trans"/>
    <property type="match status" value="1"/>
</dbReference>
<feature type="compositionally biased region" description="Acidic residues" evidence="11">
    <location>
        <begin position="1289"/>
        <end position="1299"/>
    </location>
</feature>
<feature type="coiled-coil region" evidence="10">
    <location>
        <begin position="1392"/>
        <end position="1419"/>
    </location>
</feature>
<feature type="compositionally biased region" description="Basic and acidic residues" evidence="11">
    <location>
        <begin position="314"/>
        <end position="324"/>
    </location>
</feature>
<evidence type="ECO:0000313" key="16">
    <source>
        <dbReference type="Proteomes" id="UP001165060"/>
    </source>
</evidence>
<evidence type="ECO:0000256" key="11">
    <source>
        <dbReference type="SAM" id="MobiDB-lite"/>
    </source>
</evidence>
<evidence type="ECO:0000256" key="8">
    <source>
        <dbReference type="ARBA" id="ARBA00023286"/>
    </source>
</evidence>
<keyword evidence="8" id="KW-1071">Ligand-gated ion channel</keyword>
<keyword evidence="7 12" id="KW-0472">Membrane</keyword>
<evidence type="ECO:0000256" key="10">
    <source>
        <dbReference type="SAM" id="Coils"/>
    </source>
</evidence>
<name>A0ABQ6MKI3_9STRA</name>
<dbReference type="InterPro" id="IPR000595">
    <property type="entry name" value="cNMP-bd_dom"/>
</dbReference>
<feature type="region of interest" description="Disordered" evidence="11">
    <location>
        <begin position="989"/>
        <end position="1021"/>
    </location>
</feature>
<evidence type="ECO:0000256" key="9">
    <source>
        <dbReference type="ARBA" id="ARBA00023303"/>
    </source>
</evidence>
<evidence type="ECO:0000259" key="14">
    <source>
        <dbReference type="PROSITE" id="PS50222"/>
    </source>
</evidence>
<dbReference type="PROSITE" id="PS50042">
    <property type="entry name" value="CNMP_BINDING_3"/>
    <property type="match status" value="2"/>
</dbReference>
<evidence type="ECO:0000256" key="5">
    <source>
        <dbReference type="ARBA" id="ARBA00022989"/>
    </source>
</evidence>
<dbReference type="PANTHER" id="PTHR45638">
    <property type="entry name" value="CYCLIC NUCLEOTIDE-GATED CATION CHANNEL SUBUNIT A"/>
    <property type="match status" value="1"/>
</dbReference>